<comment type="caution">
    <text evidence="3">The sequence shown here is derived from an EMBL/GenBank/DDBJ whole genome shotgun (WGS) entry which is preliminary data.</text>
</comment>
<organism evidence="3 4">
    <name type="scientific">Hymenobacter nitidus</name>
    <dbReference type="NCBI Taxonomy" id="2880929"/>
    <lineage>
        <taxon>Bacteria</taxon>
        <taxon>Pseudomonadati</taxon>
        <taxon>Bacteroidota</taxon>
        <taxon>Cytophagia</taxon>
        <taxon>Cytophagales</taxon>
        <taxon>Hymenobacteraceae</taxon>
        <taxon>Hymenobacter</taxon>
    </lineage>
</organism>
<gene>
    <name evidence="3" type="ORF">LGH70_08360</name>
</gene>
<keyword evidence="4" id="KW-1185">Reference proteome</keyword>
<dbReference type="PANTHER" id="PTHR39199">
    <property type="entry name" value="BLR5128 PROTEIN"/>
    <property type="match status" value="1"/>
</dbReference>
<dbReference type="Pfam" id="PF13840">
    <property type="entry name" value="ACT_7"/>
    <property type="match status" value="1"/>
</dbReference>
<sequence>MSGETNLTQLLRTLQPALQPGTYVFCTVATLDGIDVADAVGLFREAEGITLILPQSTADRLGLPYSYRAAWLTLTVHSSLEAVGLTAAFAQALAAAQISCNVVAAYYHDHIFVPAADADRALQVLRELAAR</sequence>
<dbReference type="SUPFAM" id="SSF55021">
    <property type="entry name" value="ACT-like"/>
    <property type="match status" value="2"/>
</dbReference>
<proteinExistence type="predicted"/>
<dbReference type="PANTHER" id="PTHR39199:SF1">
    <property type="entry name" value="BLR5128 PROTEIN"/>
    <property type="match status" value="1"/>
</dbReference>
<dbReference type="Pfam" id="PF10000">
    <property type="entry name" value="ACT_3"/>
    <property type="match status" value="1"/>
</dbReference>
<feature type="domain" description="DUF2241" evidence="1">
    <location>
        <begin position="2"/>
        <end position="69"/>
    </location>
</feature>
<dbReference type="InterPro" id="IPR045865">
    <property type="entry name" value="ACT-like_dom_sf"/>
</dbReference>
<dbReference type="RefSeq" id="WP_226184726.1">
    <property type="nucleotide sequence ID" value="NZ_JAJADQ010000004.1"/>
</dbReference>
<evidence type="ECO:0000313" key="3">
    <source>
        <dbReference type="EMBL" id="MCB2377592.1"/>
    </source>
</evidence>
<accession>A0ABS8ACZ5</accession>
<dbReference type="InterPro" id="IPR027795">
    <property type="entry name" value="CASTOR_ACT_dom"/>
</dbReference>
<reference evidence="3" key="1">
    <citation type="submission" date="2021-10" db="EMBL/GenBank/DDBJ databases">
        <authorList>
            <person name="Dean J.D."/>
            <person name="Kim M.K."/>
            <person name="Newey C.N."/>
            <person name="Stoker T.S."/>
            <person name="Thompson D.W."/>
            <person name="Grose J.H."/>
        </authorList>
    </citation>
    <scope>NUCLEOTIDE SEQUENCE</scope>
    <source>
        <strain evidence="3">BT635</strain>
    </source>
</reference>
<name>A0ABS8ACZ5_9BACT</name>
<dbReference type="EMBL" id="JAJADQ010000004">
    <property type="protein sequence ID" value="MCB2377592.1"/>
    <property type="molecule type" value="Genomic_DNA"/>
</dbReference>
<feature type="domain" description="CASTOR ACT" evidence="2">
    <location>
        <begin position="70"/>
        <end position="127"/>
    </location>
</feature>
<dbReference type="Gene3D" id="3.30.2130.10">
    <property type="entry name" value="VC0802-like"/>
    <property type="match status" value="1"/>
</dbReference>
<dbReference type="Proteomes" id="UP001165297">
    <property type="component" value="Unassembled WGS sequence"/>
</dbReference>
<evidence type="ECO:0000259" key="2">
    <source>
        <dbReference type="Pfam" id="PF13840"/>
    </source>
</evidence>
<protein>
    <submittedName>
        <fullName evidence="3">ACT domain-containing protein</fullName>
    </submittedName>
</protein>
<evidence type="ECO:0000313" key="4">
    <source>
        <dbReference type="Proteomes" id="UP001165297"/>
    </source>
</evidence>
<evidence type="ECO:0000259" key="1">
    <source>
        <dbReference type="Pfam" id="PF10000"/>
    </source>
</evidence>
<dbReference type="InterPro" id="IPR018717">
    <property type="entry name" value="DUF2241"/>
</dbReference>